<dbReference type="EMBL" id="GECZ01006732">
    <property type="protein sequence ID" value="JAS63037.1"/>
    <property type="molecule type" value="Transcribed_RNA"/>
</dbReference>
<accession>A0A1B6GKS0</accession>
<proteinExistence type="predicted"/>
<dbReference type="GO" id="GO:0003676">
    <property type="term" value="F:nucleic acid binding"/>
    <property type="evidence" value="ECO:0007669"/>
    <property type="project" value="UniProtKB-UniRule"/>
</dbReference>
<keyword evidence="1" id="KW-0489">Methyltransferase</keyword>
<evidence type="ECO:0000256" key="1">
    <source>
        <dbReference type="RuleBase" id="RU368012"/>
    </source>
</evidence>
<dbReference type="PANTHER" id="PTHR16121">
    <property type="entry name" value="CAP-SPECIFIC MRNA (NUCLEOSIDE-2'-O-)-METHYLTRANSFERASE 1-RELATED"/>
    <property type="match status" value="1"/>
</dbReference>
<keyword evidence="1" id="KW-0507">mRNA processing</keyword>
<dbReference type="AlphaFoldDB" id="A0A1B6GKS0"/>
<dbReference type="GO" id="GO:0004483">
    <property type="term" value="F:methyltransferase cap1 activity"/>
    <property type="evidence" value="ECO:0007669"/>
    <property type="project" value="UniProtKB-UniRule"/>
</dbReference>
<dbReference type="GO" id="GO:0005634">
    <property type="term" value="C:nucleus"/>
    <property type="evidence" value="ECO:0007669"/>
    <property type="project" value="UniProtKB-SubCell"/>
</dbReference>
<reference evidence="2" key="1">
    <citation type="submission" date="2015-11" db="EMBL/GenBank/DDBJ databases">
        <title>De novo transcriptome assembly of four potential Pierce s Disease insect vectors from Arizona vineyards.</title>
        <authorList>
            <person name="Tassone E.E."/>
        </authorList>
    </citation>
    <scope>NUCLEOTIDE SEQUENCE</scope>
</reference>
<sequence>MVFGELVQEFQGEGKSQSKKVAFHIIDAISLGEENISQLHYTERLKMCKLFAESHFKSTRMDMCRIRVKHAYYLEDINRLFQGLTVHVMKGGTHELLLKIDGLFSFQPKGVMFIKATKDPWMRHLSRKHNTCYYARPGSDSLFDKDRPAEACAPALDCVQRRLIWKWENGVGIHQEPPREGVLHKDQLVNFTLAKLGRR</sequence>
<dbReference type="InterPro" id="IPR050851">
    <property type="entry name" value="mRNA_Cap_2O-Ribose_MeTrfase"/>
</dbReference>
<organism evidence="2">
    <name type="scientific">Cuerna arida</name>
    <dbReference type="NCBI Taxonomy" id="1464854"/>
    <lineage>
        <taxon>Eukaryota</taxon>
        <taxon>Metazoa</taxon>
        <taxon>Ecdysozoa</taxon>
        <taxon>Arthropoda</taxon>
        <taxon>Hexapoda</taxon>
        <taxon>Insecta</taxon>
        <taxon>Pterygota</taxon>
        <taxon>Neoptera</taxon>
        <taxon>Paraneoptera</taxon>
        <taxon>Hemiptera</taxon>
        <taxon>Auchenorrhyncha</taxon>
        <taxon>Membracoidea</taxon>
        <taxon>Cicadellidae</taxon>
        <taxon>Cicadellinae</taxon>
        <taxon>Proconiini</taxon>
        <taxon>Cuerna</taxon>
    </lineage>
</organism>
<comment type="function">
    <text evidence="1">S-adenosyl-L-methionine-dependent methyltransferase that mediates RNA cap1 2'-O-ribose methylation to the 5'-cap structure of RNAs. Methylates the ribose of the first nucleotide of a m(7)GpppG-capped mRNA to produce m(7)GpppNmp (cap1).</text>
</comment>
<dbReference type="EC" id="2.1.1.57" evidence="1"/>
<dbReference type="GO" id="GO:0005737">
    <property type="term" value="C:cytoplasm"/>
    <property type="evidence" value="ECO:0007669"/>
    <property type="project" value="TreeGrafter"/>
</dbReference>
<comment type="catalytic activity">
    <reaction evidence="1">
        <text>a 5'-end (N(7)-methyl 5'-triphosphoguanosine)-ribonucleoside in mRNA + S-adenosyl-L-methionine = a 5'-end (N(7)-methyl 5'-triphosphoguanosine)-(2'-O-methyl-ribonucleoside) in mRNA + S-adenosyl-L-homocysteine + H(+)</text>
        <dbReference type="Rhea" id="RHEA:67020"/>
        <dbReference type="Rhea" id="RHEA-COMP:17167"/>
        <dbReference type="Rhea" id="RHEA-COMP:17168"/>
        <dbReference type="ChEBI" id="CHEBI:15378"/>
        <dbReference type="ChEBI" id="CHEBI:57856"/>
        <dbReference type="ChEBI" id="CHEBI:59789"/>
        <dbReference type="ChEBI" id="CHEBI:156461"/>
        <dbReference type="ChEBI" id="CHEBI:167609"/>
        <dbReference type="EC" id="2.1.1.57"/>
    </reaction>
</comment>
<keyword evidence="1" id="KW-0808">Transferase</keyword>
<name>A0A1B6GKS0_9HEMI</name>
<dbReference type="GO" id="GO:0006370">
    <property type="term" value="P:7-methylguanosine mRNA capping"/>
    <property type="evidence" value="ECO:0007669"/>
    <property type="project" value="UniProtKB-UniRule"/>
</dbReference>
<protein>
    <recommendedName>
        <fullName evidence="1">Cap-specific mRNA (nucleoside-2'-O-)-methyltransferase 1</fullName>
        <ecNumber evidence="1">2.1.1.57</ecNumber>
    </recommendedName>
    <alternativeName>
        <fullName evidence="1">Cap1 2'O-ribose methyltransferase 1</fullName>
    </alternativeName>
</protein>
<dbReference type="GO" id="GO:0016556">
    <property type="term" value="P:mRNA modification"/>
    <property type="evidence" value="ECO:0007669"/>
    <property type="project" value="UniProtKB-UniRule"/>
</dbReference>
<dbReference type="GO" id="GO:0032259">
    <property type="term" value="P:methylation"/>
    <property type="evidence" value="ECO:0007669"/>
    <property type="project" value="UniProtKB-KW"/>
</dbReference>
<gene>
    <name evidence="2" type="ORF">g.33434</name>
</gene>
<dbReference type="PANTHER" id="PTHR16121:SF0">
    <property type="entry name" value="CAP-SPECIFIC MRNA (NUCLEOSIDE-2'-O-)-METHYLTRANSFERASE 1"/>
    <property type="match status" value="1"/>
</dbReference>
<keyword evidence="1" id="KW-0506">mRNA capping</keyword>
<comment type="subcellular location">
    <subcellularLocation>
        <location evidence="1">Nucleus</location>
    </subcellularLocation>
</comment>
<keyword evidence="1" id="KW-0539">Nucleus</keyword>
<evidence type="ECO:0000313" key="2">
    <source>
        <dbReference type="EMBL" id="JAS63037.1"/>
    </source>
</evidence>
<keyword evidence="1" id="KW-0949">S-adenosyl-L-methionine</keyword>
<dbReference type="Gene3D" id="3.30.470.30">
    <property type="entry name" value="DNA ligase/mRNA capping enzyme"/>
    <property type="match status" value="1"/>
</dbReference>